<protein>
    <submittedName>
        <fullName evidence="2">Lipase 1</fullName>
        <ecNumber evidence="2">3.1.1.3</ecNumber>
    </submittedName>
</protein>
<dbReference type="Pfam" id="PF00561">
    <property type="entry name" value="Abhydrolase_1"/>
    <property type="match status" value="1"/>
</dbReference>
<evidence type="ECO:0000313" key="2">
    <source>
        <dbReference type="EMBL" id="MPL92274.1"/>
    </source>
</evidence>
<evidence type="ECO:0000259" key="1">
    <source>
        <dbReference type="Pfam" id="PF00561"/>
    </source>
</evidence>
<dbReference type="InterPro" id="IPR050266">
    <property type="entry name" value="AB_hydrolase_sf"/>
</dbReference>
<dbReference type="InterPro" id="IPR029058">
    <property type="entry name" value="AB_hydrolase_fold"/>
</dbReference>
<sequence>MKHKSLLYNDSIIVNYQDEGQGSETLVLLHGFMNNLDVWANFAFRYMKEIRVIAIDLLGHGETGDSTEIHTMELQANMVKAVLDHVGVSNCVIAGHSMGGYVALALCELYPSYVKGLCLINSHALMDTDKAKENRIKTCEYIRNSRAAFIVSFIPELFYCENRERLYPEIKDIQDMAMQMKSENIISSQMGMLQRPSRLDVLAESKFPVLFIAGKKDSRIVMENIFAQAMMPYHSEVMMLDDVGHMVHIEESKKVQQRLLSFVHLCYI</sequence>
<accession>A0A644VLI4</accession>
<dbReference type="EMBL" id="VSSQ01000353">
    <property type="protein sequence ID" value="MPL92274.1"/>
    <property type="molecule type" value="Genomic_DNA"/>
</dbReference>
<comment type="caution">
    <text evidence="2">The sequence shown here is derived from an EMBL/GenBank/DDBJ whole genome shotgun (WGS) entry which is preliminary data.</text>
</comment>
<dbReference type="EC" id="3.1.1.3" evidence="2"/>
<dbReference type="PRINTS" id="PR00412">
    <property type="entry name" value="EPOXHYDRLASE"/>
</dbReference>
<reference evidence="2" key="1">
    <citation type="submission" date="2019-08" db="EMBL/GenBank/DDBJ databases">
        <authorList>
            <person name="Kucharzyk K."/>
            <person name="Murdoch R.W."/>
            <person name="Higgins S."/>
            <person name="Loffler F."/>
        </authorList>
    </citation>
    <scope>NUCLEOTIDE SEQUENCE</scope>
</reference>
<organism evidence="2">
    <name type="scientific">bioreactor metagenome</name>
    <dbReference type="NCBI Taxonomy" id="1076179"/>
    <lineage>
        <taxon>unclassified sequences</taxon>
        <taxon>metagenomes</taxon>
        <taxon>ecological metagenomes</taxon>
    </lineage>
</organism>
<name>A0A644VLI4_9ZZZZ</name>
<dbReference type="InterPro" id="IPR000639">
    <property type="entry name" value="Epox_hydrolase-like"/>
</dbReference>
<gene>
    <name evidence="2" type="primary">lip1_2</name>
    <name evidence="2" type="ORF">SDC9_38372</name>
</gene>
<dbReference type="PANTHER" id="PTHR43798">
    <property type="entry name" value="MONOACYLGLYCEROL LIPASE"/>
    <property type="match status" value="1"/>
</dbReference>
<dbReference type="GO" id="GO:0004806">
    <property type="term" value="F:triacylglycerol lipase activity"/>
    <property type="evidence" value="ECO:0007669"/>
    <property type="project" value="UniProtKB-EC"/>
</dbReference>
<feature type="domain" description="AB hydrolase-1" evidence="1">
    <location>
        <begin position="25"/>
        <end position="251"/>
    </location>
</feature>
<dbReference type="AlphaFoldDB" id="A0A644VLI4"/>
<dbReference type="PRINTS" id="PR00111">
    <property type="entry name" value="ABHYDROLASE"/>
</dbReference>
<proteinExistence type="predicted"/>
<dbReference type="Gene3D" id="3.40.50.1820">
    <property type="entry name" value="alpha/beta hydrolase"/>
    <property type="match status" value="1"/>
</dbReference>
<dbReference type="SUPFAM" id="SSF53474">
    <property type="entry name" value="alpha/beta-Hydrolases"/>
    <property type="match status" value="1"/>
</dbReference>
<keyword evidence="2" id="KW-0378">Hydrolase</keyword>
<dbReference type="InterPro" id="IPR000073">
    <property type="entry name" value="AB_hydrolase_1"/>
</dbReference>